<dbReference type="SMART" id="SM00369">
    <property type="entry name" value="LRR_TYP"/>
    <property type="match status" value="3"/>
</dbReference>
<keyword evidence="5" id="KW-1185">Reference proteome</keyword>
<evidence type="ECO:0000256" key="2">
    <source>
        <dbReference type="ARBA" id="ARBA00022737"/>
    </source>
</evidence>
<organism evidence="4 5">
    <name type="scientific">Trachymyrmex cornetzi</name>
    <dbReference type="NCBI Taxonomy" id="471704"/>
    <lineage>
        <taxon>Eukaryota</taxon>
        <taxon>Metazoa</taxon>
        <taxon>Ecdysozoa</taxon>
        <taxon>Arthropoda</taxon>
        <taxon>Hexapoda</taxon>
        <taxon>Insecta</taxon>
        <taxon>Pterygota</taxon>
        <taxon>Neoptera</taxon>
        <taxon>Endopterygota</taxon>
        <taxon>Hymenoptera</taxon>
        <taxon>Apocrita</taxon>
        <taxon>Aculeata</taxon>
        <taxon>Formicoidea</taxon>
        <taxon>Formicidae</taxon>
        <taxon>Myrmicinae</taxon>
        <taxon>Trachymyrmex</taxon>
    </lineage>
</organism>
<dbReference type="PANTHER" id="PTHR48051:SF46">
    <property type="entry name" value="LEUCINE RICH REPEAT-CONTAINING DOMAIN PROTEIN"/>
    <property type="match status" value="1"/>
</dbReference>
<reference evidence="4 5" key="1">
    <citation type="submission" date="2015-09" db="EMBL/GenBank/DDBJ databases">
        <title>Trachymyrmex cornetzi WGS genome.</title>
        <authorList>
            <person name="Nygaard S."/>
            <person name="Hu H."/>
            <person name="Boomsma J."/>
            <person name="Zhang G."/>
        </authorList>
    </citation>
    <scope>NUCLEOTIDE SEQUENCE [LARGE SCALE GENOMIC DNA]</scope>
    <source>
        <strain evidence="4">Tcor2-1</strain>
        <tissue evidence="4">Whole body</tissue>
    </source>
</reference>
<keyword evidence="1" id="KW-0433">Leucine-rich repeat</keyword>
<dbReference type="InterPro" id="IPR032675">
    <property type="entry name" value="LRR_dom_sf"/>
</dbReference>
<keyword evidence="2" id="KW-0677">Repeat</keyword>
<evidence type="ECO:0000256" key="3">
    <source>
        <dbReference type="SAM" id="Phobius"/>
    </source>
</evidence>
<dbReference type="InterPro" id="IPR001611">
    <property type="entry name" value="Leu-rich_rpt"/>
</dbReference>
<sequence>MTYFLGKLTTNFQNLTHVNLSNNNITNLPKNFGTLPCVQWLDLSHNRLGIRDQYKWLWIEQFAIQKSLIFLNISYNLLKELPVYIDKLYTLRELNISHNMLQRLPNIKNLQNLKSLDASYNWLLYLPTTLFVNQRLRTLDISMNSFLSTDIVYLQHTIGEYNVIPSLVELSANTLLNHRFVAITFIYHFHSCVIFINFLRFENIFS</sequence>
<dbReference type="SUPFAM" id="SSF52058">
    <property type="entry name" value="L domain-like"/>
    <property type="match status" value="1"/>
</dbReference>
<dbReference type="PROSITE" id="PS51450">
    <property type="entry name" value="LRR"/>
    <property type="match status" value="2"/>
</dbReference>
<dbReference type="EMBL" id="KQ978957">
    <property type="protein sequence ID" value="KYN27151.1"/>
    <property type="molecule type" value="Genomic_DNA"/>
</dbReference>
<keyword evidence="3" id="KW-0472">Membrane</keyword>
<dbReference type="InterPro" id="IPR050216">
    <property type="entry name" value="LRR_domain-containing"/>
</dbReference>
<dbReference type="GO" id="GO:0016853">
    <property type="term" value="F:isomerase activity"/>
    <property type="evidence" value="ECO:0007669"/>
    <property type="project" value="UniProtKB-KW"/>
</dbReference>
<dbReference type="SMART" id="SM00364">
    <property type="entry name" value="LRR_BAC"/>
    <property type="match status" value="4"/>
</dbReference>
<dbReference type="Pfam" id="PF13855">
    <property type="entry name" value="LRR_8"/>
    <property type="match status" value="1"/>
</dbReference>
<evidence type="ECO:0000313" key="4">
    <source>
        <dbReference type="EMBL" id="KYN27151.1"/>
    </source>
</evidence>
<dbReference type="Gene3D" id="3.80.10.10">
    <property type="entry name" value="Ribonuclease Inhibitor"/>
    <property type="match status" value="2"/>
</dbReference>
<keyword evidence="4" id="KW-0413">Isomerase</keyword>
<dbReference type="GO" id="GO:0005737">
    <property type="term" value="C:cytoplasm"/>
    <property type="evidence" value="ECO:0007669"/>
    <property type="project" value="TreeGrafter"/>
</dbReference>
<keyword evidence="3" id="KW-1133">Transmembrane helix</keyword>
<gene>
    <name evidence="4" type="ORF">ALC57_03494</name>
</gene>
<name>A0A195EG66_9HYME</name>
<evidence type="ECO:0000256" key="1">
    <source>
        <dbReference type="ARBA" id="ARBA00022614"/>
    </source>
</evidence>
<proteinExistence type="predicted"/>
<dbReference type="Proteomes" id="UP000078492">
    <property type="component" value="Unassembled WGS sequence"/>
</dbReference>
<dbReference type="STRING" id="471704.A0A195EG66"/>
<keyword evidence="3" id="KW-0812">Transmembrane</keyword>
<accession>A0A195EG66</accession>
<dbReference type="PANTHER" id="PTHR48051">
    <property type="match status" value="1"/>
</dbReference>
<dbReference type="AlphaFoldDB" id="A0A195EG66"/>
<dbReference type="Pfam" id="PF00560">
    <property type="entry name" value="LRR_1"/>
    <property type="match status" value="1"/>
</dbReference>
<evidence type="ECO:0000313" key="5">
    <source>
        <dbReference type="Proteomes" id="UP000078492"/>
    </source>
</evidence>
<dbReference type="InterPro" id="IPR003591">
    <property type="entry name" value="Leu-rich_rpt_typical-subtyp"/>
</dbReference>
<feature type="transmembrane region" description="Helical" evidence="3">
    <location>
        <begin position="180"/>
        <end position="199"/>
    </location>
</feature>
<protein>
    <submittedName>
        <fullName evidence="4">Peptidylprolyl isomerase-like 5</fullName>
    </submittedName>
</protein>